<dbReference type="PRINTS" id="PR00249">
    <property type="entry name" value="GPCRSECRETIN"/>
</dbReference>
<feature type="transmembrane region" description="Helical" evidence="17">
    <location>
        <begin position="532"/>
        <end position="550"/>
    </location>
</feature>
<evidence type="ECO:0000313" key="21">
    <source>
        <dbReference type="EMBL" id="KAG9488715.1"/>
    </source>
</evidence>
<dbReference type="GO" id="GO:0005886">
    <property type="term" value="C:plasma membrane"/>
    <property type="evidence" value="ECO:0007669"/>
    <property type="project" value="UniProtKB-SubCell"/>
</dbReference>
<dbReference type="InterPro" id="IPR046338">
    <property type="entry name" value="GAIN_dom_sf"/>
</dbReference>
<comment type="caution">
    <text evidence="14">Lacks conserved residue(s) required for the propagation of feature annotation.</text>
</comment>
<organism evidence="21 22">
    <name type="scientific">Eleutherodactylus coqui</name>
    <name type="common">Puerto Rican coqui</name>
    <dbReference type="NCBI Taxonomy" id="57060"/>
    <lineage>
        <taxon>Eukaryota</taxon>
        <taxon>Metazoa</taxon>
        <taxon>Chordata</taxon>
        <taxon>Craniata</taxon>
        <taxon>Vertebrata</taxon>
        <taxon>Euteleostomi</taxon>
        <taxon>Amphibia</taxon>
        <taxon>Batrachia</taxon>
        <taxon>Anura</taxon>
        <taxon>Neobatrachia</taxon>
        <taxon>Hyloidea</taxon>
        <taxon>Eleutherodactylidae</taxon>
        <taxon>Eleutherodactylinae</taxon>
        <taxon>Eleutherodactylus</taxon>
        <taxon>Eleutherodactylus</taxon>
    </lineage>
</organism>
<keyword evidence="7 17" id="KW-1133">Transmembrane helix</keyword>
<evidence type="ECO:0000256" key="12">
    <source>
        <dbReference type="ARBA" id="ARBA00023180"/>
    </source>
</evidence>
<dbReference type="SUPFAM" id="SSF57184">
    <property type="entry name" value="Growth factor receptor domain"/>
    <property type="match status" value="1"/>
</dbReference>
<keyword evidence="11" id="KW-0675">Receptor</keyword>
<dbReference type="PROSITE" id="PS00010">
    <property type="entry name" value="ASX_HYDROXYL"/>
    <property type="match status" value="2"/>
</dbReference>
<evidence type="ECO:0000256" key="17">
    <source>
        <dbReference type="SAM" id="Phobius"/>
    </source>
</evidence>
<feature type="transmembrane region" description="Helical" evidence="17">
    <location>
        <begin position="571"/>
        <end position="590"/>
    </location>
</feature>
<evidence type="ECO:0000259" key="19">
    <source>
        <dbReference type="PROSITE" id="PS50221"/>
    </source>
</evidence>
<dbReference type="Proteomes" id="UP000770717">
    <property type="component" value="Unassembled WGS sequence"/>
</dbReference>
<evidence type="ECO:0000256" key="10">
    <source>
        <dbReference type="ARBA" id="ARBA00023157"/>
    </source>
</evidence>
<feature type="domain" description="GAIN-B" evidence="19">
    <location>
        <begin position="302"/>
        <end position="463"/>
    </location>
</feature>
<dbReference type="SMART" id="SM00181">
    <property type="entry name" value="EGF"/>
    <property type="match status" value="3"/>
</dbReference>
<dbReference type="GO" id="GO:0007166">
    <property type="term" value="P:cell surface receptor signaling pathway"/>
    <property type="evidence" value="ECO:0007669"/>
    <property type="project" value="InterPro"/>
</dbReference>
<dbReference type="GO" id="GO:0004930">
    <property type="term" value="F:G protein-coupled receptor activity"/>
    <property type="evidence" value="ECO:0007669"/>
    <property type="project" value="UniProtKB-KW"/>
</dbReference>
<evidence type="ECO:0000256" key="6">
    <source>
        <dbReference type="ARBA" id="ARBA00022737"/>
    </source>
</evidence>
<dbReference type="Gene3D" id="2.60.220.50">
    <property type="match status" value="1"/>
</dbReference>
<dbReference type="InterPro" id="IPR000203">
    <property type="entry name" value="GPS"/>
</dbReference>
<evidence type="ECO:0000259" key="18">
    <source>
        <dbReference type="PROSITE" id="PS50026"/>
    </source>
</evidence>
<feature type="compositionally biased region" description="Polar residues" evidence="16">
    <location>
        <begin position="731"/>
        <end position="741"/>
    </location>
</feature>
<keyword evidence="3 14" id="KW-0245">EGF-like domain</keyword>
<keyword evidence="8" id="KW-0297">G-protein coupled receptor</keyword>
<dbReference type="InterPro" id="IPR057244">
    <property type="entry name" value="GAIN_B"/>
</dbReference>
<dbReference type="InterPro" id="IPR000832">
    <property type="entry name" value="GPCR_2_secretin-like"/>
</dbReference>
<dbReference type="InterPro" id="IPR000742">
    <property type="entry name" value="EGF"/>
</dbReference>
<evidence type="ECO:0000256" key="8">
    <source>
        <dbReference type="ARBA" id="ARBA00023040"/>
    </source>
</evidence>
<evidence type="ECO:0000256" key="9">
    <source>
        <dbReference type="ARBA" id="ARBA00023136"/>
    </source>
</evidence>
<protein>
    <submittedName>
        <fullName evidence="21">Uncharacterized protein</fullName>
    </submittedName>
</protein>
<evidence type="ECO:0000256" key="15">
    <source>
        <dbReference type="SAM" id="Coils"/>
    </source>
</evidence>
<evidence type="ECO:0000256" key="7">
    <source>
        <dbReference type="ARBA" id="ARBA00022989"/>
    </source>
</evidence>
<reference evidence="21" key="1">
    <citation type="thesis" date="2020" institute="ProQuest LLC" country="789 East Eisenhower Parkway, Ann Arbor, MI, USA">
        <title>Comparative Genomics and Chromosome Evolution.</title>
        <authorList>
            <person name="Mudd A.B."/>
        </authorList>
    </citation>
    <scope>NUCLEOTIDE SEQUENCE</scope>
    <source>
        <strain evidence="21">HN-11 Male</strain>
        <tissue evidence="21">Kidney and liver</tissue>
    </source>
</reference>
<dbReference type="FunFam" id="1.20.1070.10:FF:000136">
    <property type="entry name" value="Adhesion G protein-coupled receptor E5"/>
    <property type="match status" value="1"/>
</dbReference>
<dbReference type="PRINTS" id="PR01128">
    <property type="entry name" value="EMR1HORMONER"/>
</dbReference>
<gene>
    <name evidence="21" type="ORF">GDO78_004966</name>
</gene>
<keyword evidence="22" id="KW-1185">Reference proteome</keyword>
<feature type="transmembrane region" description="Helical" evidence="17">
    <location>
        <begin position="465"/>
        <end position="492"/>
    </location>
</feature>
<feature type="domain" description="G-protein coupled receptors family 2 profile 2" evidence="20">
    <location>
        <begin position="467"/>
        <end position="707"/>
    </location>
</feature>
<keyword evidence="15" id="KW-0175">Coiled coil</keyword>
<evidence type="ECO:0000313" key="22">
    <source>
        <dbReference type="Proteomes" id="UP000770717"/>
    </source>
</evidence>
<keyword evidence="12" id="KW-0325">Glycoprotein</keyword>
<dbReference type="SUPFAM" id="SSF81321">
    <property type="entry name" value="Family A G protein-coupled receptor-like"/>
    <property type="match status" value="1"/>
</dbReference>
<dbReference type="Gene3D" id="2.10.25.10">
    <property type="entry name" value="Laminin"/>
    <property type="match status" value="3"/>
</dbReference>
<feature type="transmembrane region" description="Helical" evidence="17">
    <location>
        <begin position="504"/>
        <end position="526"/>
    </location>
</feature>
<keyword evidence="10" id="KW-1015">Disulfide bond</keyword>
<feature type="coiled-coil region" evidence="15">
    <location>
        <begin position="278"/>
        <end position="308"/>
    </location>
</feature>
<feature type="domain" description="EGF-like" evidence="18">
    <location>
        <begin position="80"/>
        <end position="118"/>
    </location>
</feature>
<feature type="domain" description="EGF-like" evidence="18">
    <location>
        <begin position="133"/>
        <end position="173"/>
    </location>
</feature>
<dbReference type="PROSITE" id="PS50221">
    <property type="entry name" value="GAIN_B"/>
    <property type="match status" value="1"/>
</dbReference>
<keyword evidence="5" id="KW-0732">Signal</keyword>
<dbReference type="SUPFAM" id="SSF57196">
    <property type="entry name" value="EGF/Laminin"/>
    <property type="match status" value="1"/>
</dbReference>
<sequence length="752" mass="82607">MSTSNNPLSSTGPPTAAIKSLTNTALSISTSQSSLSCPIRTLLPNETNCHNRICGVNETYDKSYPCIPGYGEDTQGDCTDIVECSTSTDACGAHTGCKNTVGGYRCKCNNGYQKDNQTEFCPSNDKKKNVCTDIDECSDDPGICGSNQICHNTGGSYYCTCAAGYKNISNRCVDECKTGGIKCGSNLICRNTGGSYNCTCAAGYKNISNRCVVECKYNMSSEPCADKPFQCKLKNFRNKFKPFCEDVPGQPEVSVEELLEDLDSLIDGFHYGNKTVRLQEAGTLLRELERTVQALARLEQKTKSYVNNKTTTSIQLSAGSSDSGTLSLEGIKTRIRLDSKTAAGNTAVALLGCIEYTNIDHILEGADLLEENSSTHSFALVSPVVSVFLGIENTSVLRESVSMTLNFTKPVRSENLSCVSWSVLDNSWSTKGCVLVNRDNTGITCNCSHLTSFAVLMLLQDYESWSLTLITQIGLSISIFCLVLAIITFCFCRSIRGTRTTIHTHLCISLLLGNCIFLLGITASDYKVLCKIVAGLLHTFYLCSFCWMFLEGLELYRMLVTVFKTHLKKRYLLAVGYGTPAVIVTISAAIYPDGYGTEKHCWLSLERGFIWAFMGPVCVIILVNCGIFVLTVWKLAEKMSSVNPEQGKLKRIRTLTITSLAQLCILGSCWAFGFFMFSSATPFFIYAFTVLTTLQGLQIFCLHCLMHKKVRADYKRWLCAIAHFKSPVYSEFSNTSNSHTNTKGKKGKESGL</sequence>
<dbReference type="InterPro" id="IPR000152">
    <property type="entry name" value="EGF-type_Asp/Asn_hydroxyl_site"/>
</dbReference>
<dbReference type="InterPro" id="IPR001740">
    <property type="entry name" value="GPCR_2_EMR1-like_rcpt"/>
</dbReference>
<dbReference type="EMBL" id="WNTK01000002">
    <property type="protein sequence ID" value="KAG9488715.1"/>
    <property type="molecule type" value="Genomic_DNA"/>
</dbReference>
<dbReference type="PANTHER" id="PTHR12011">
    <property type="entry name" value="ADHESION G-PROTEIN COUPLED RECEPTOR"/>
    <property type="match status" value="1"/>
</dbReference>
<dbReference type="FunFam" id="2.10.25.10:FF:000005">
    <property type="entry name" value="Fibrillin 2"/>
    <property type="match status" value="1"/>
</dbReference>
<keyword evidence="4 17" id="KW-0812">Transmembrane</keyword>
<feature type="transmembrane region" description="Helical" evidence="17">
    <location>
        <begin position="654"/>
        <end position="677"/>
    </location>
</feature>
<comment type="subcellular location">
    <subcellularLocation>
        <location evidence="1">Cell membrane</location>
        <topology evidence="1">Multi-pass membrane protein</topology>
    </subcellularLocation>
</comment>
<keyword evidence="6" id="KW-0677">Repeat</keyword>
<evidence type="ECO:0000256" key="1">
    <source>
        <dbReference type="ARBA" id="ARBA00004651"/>
    </source>
</evidence>
<proteinExistence type="predicted"/>
<dbReference type="Pfam" id="PF00002">
    <property type="entry name" value="7tm_2"/>
    <property type="match status" value="1"/>
</dbReference>
<dbReference type="InterPro" id="IPR001881">
    <property type="entry name" value="EGF-like_Ca-bd_dom"/>
</dbReference>
<evidence type="ECO:0000256" key="3">
    <source>
        <dbReference type="ARBA" id="ARBA00022536"/>
    </source>
</evidence>
<name>A0A8J6FL73_ELECQ</name>
<accession>A0A8J6FL73</accession>
<dbReference type="InterPro" id="IPR009030">
    <property type="entry name" value="Growth_fac_rcpt_cys_sf"/>
</dbReference>
<feature type="transmembrane region" description="Helical" evidence="17">
    <location>
        <begin position="683"/>
        <end position="706"/>
    </location>
</feature>
<dbReference type="Pfam" id="PF01825">
    <property type="entry name" value="GPS"/>
    <property type="match status" value="1"/>
</dbReference>
<dbReference type="PROSITE" id="PS50261">
    <property type="entry name" value="G_PROTEIN_RECEP_F2_4"/>
    <property type="match status" value="1"/>
</dbReference>
<dbReference type="CDD" id="cd00054">
    <property type="entry name" value="EGF_CA"/>
    <property type="match status" value="3"/>
</dbReference>
<dbReference type="PROSITE" id="PS01187">
    <property type="entry name" value="EGF_CA"/>
    <property type="match status" value="1"/>
</dbReference>
<dbReference type="PROSITE" id="PS50026">
    <property type="entry name" value="EGF_3"/>
    <property type="match status" value="2"/>
</dbReference>
<keyword evidence="2" id="KW-1003">Cell membrane</keyword>
<feature type="region of interest" description="Disordered" evidence="16">
    <location>
        <begin position="731"/>
        <end position="752"/>
    </location>
</feature>
<dbReference type="InterPro" id="IPR018097">
    <property type="entry name" value="EGF_Ca-bd_CS"/>
</dbReference>
<dbReference type="InterPro" id="IPR017981">
    <property type="entry name" value="GPCR_2-like_7TM"/>
</dbReference>
<evidence type="ECO:0000256" key="13">
    <source>
        <dbReference type="ARBA" id="ARBA00023224"/>
    </source>
</evidence>
<dbReference type="Pfam" id="PF07645">
    <property type="entry name" value="EGF_CA"/>
    <property type="match status" value="3"/>
</dbReference>
<dbReference type="InterPro" id="IPR049883">
    <property type="entry name" value="NOTCH1_EGF-like"/>
</dbReference>
<evidence type="ECO:0000259" key="20">
    <source>
        <dbReference type="PROSITE" id="PS50261"/>
    </source>
</evidence>
<keyword evidence="13" id="KW-0807">Transducer</keyword>
<evidence type="ECO:0000256" key="11">
    <source>
        <dbReference type="ARBA" id="ARBA00023170"/>
    </source>
</evidence>
<dbReference type="Gene3D" id="1.20.1070.10">
    <property type="entry name" value="Rhodopsin 7-helix transmembrane proteins"/>
    <property type="match status" value="1"/>
</dbReference>
<evidence type="ECO:0000256" key="2">
    <source>
        <dbReference type="ARBA" id="ARBA00022475"/>
    </source>
</evidence>
<feature type="transmembrane region" description="Helical" evidence="17">
    <location>
        <begin position="610"/>
        <end position="633"/>
    </location>
</feature>
<dbReference type="AlphaFoldDB" id="A0A8J6FL73"/>
<keyword evidence="9 17" id="KW-0472">Membrane</keyword>
<dbReference type="SMART" id="SM00303">
    <property type="entry name" value="GPS"/>
    <property type="match status" value="1"/>
</dbReference>
<evidence type="ECO:0000256" key="5">
    <source>
        <dbReference type="ARBA" id="ARBA00022729"/>
    </source>
</evidence>
<evidence type="ECO:0000256" key="14">
    <source>
        <dbReference type="PROSITE-ProRule" id="PRU00076"/>
    </source>
</evidence>
<dbReference type="SMART" id="SM00179">
    <property type="entry name" value="EGF_CA"/>
    <property type="match status" value="3"/>
</dbReference>
<dbReference type="PROSITE" id="PS01186">
    <property type="entry name" value="EGF_2"/>
    <property type="match status" value="2"/>
</dbReference>
<comment type="caution">
    <text evidence="21">The sequence shown here is derived from an EMBL/GenBank/DDBJ whole genome shotgun (WGS) entry which is preliminary data.</text>
</comment>
<dbReference type="PANTHER" id="PTHR12011:SF348">
    <property type="entry name" value="ADHESION G PROTEIN-COUPLED RECEPTOR E5"/>
    <property type="match status" value="1"/>
</dbReference>
<dbReference type="OrthoDB" id="1100386at2759"/>
<evidence type="ECO:0000256" key="16">
    <source>
        <dbReference type="SAM" id="MobiDB-lite"/>
    </source>
</evidence>
<evidence type="ECO:0000256" key="4">
    <source>
        <dbReference type="ARBA" id="ARBA00022692"/>
    </source>
</evidence>
<dbReference type="GO" id="GO:0007189">
    <property type="term" value="P:adenylate cyclase-activating G protein-coupled receptor signaling pathway"/>
    <property type="evidence" value="ECO:0007669"/>
    <property type="project" value="TreeGrafter"/>
</dbReference>
<dbReference type="GO" id="GO:0005509">
    <property type="term" value="F:calcium ion binding"/>
    <property type="evidence" value="ECO:0007669"/>
    <property type="project" value="InterPro"/>
</dbReference>